<dbReference type="InterPro" id="IPR000380">
    <property type="entry name" value="Topo_IA"/>
</dbReference>
<evidence type="ECO:0000256" key="1">
    <source>
        <dbReference type="ARBA" id="ARBA00000213"/>
    </source>
</evidence>
<keyword evidence="7 13" id="KW-0413">Isomerase</keyword>
<dbReference type="InterPro" id="IPR034144">
    <property type="entry name" value="TOPRIM_TopoIII"/>
</dbReference>
<evidence type="ECO:0000259" key="12">
    <source>
        <dbReference type="PROSITE" id="PS52039"/>
    </source>
</evidence>
<accession>A0A4Y8WN54</accession>
<dbReference type="InterPro" id="IPR013824">
    <property type="entry name" value="Topo_IA_cen_sub1"/>
</dbReference>
<feature type="domain" description="Topo IA-type catalytic" evidence="12">
    <location>
        <begin position="151"/>
        <end position="587"/>
    </location>
</feature>
<dbReference type="Gene3D" id="3.40.50.140">
    <property type="match status" value="1"/>
</dbReference>
<dbReference type="GO" id="GO:0046872">
    <property type="term" value="F:metal ion binding"/>
    <property type="evidence" value="ECO:0007669"/>
    <property type="project" value="UniProtKB-KW"/>
</dbReference>
<dbReference type="PANTHER" id="PTHR11390">
    <property type="entry name" value="PROKARYOTIC DNA TOPOISOMERASE"/>
    <property type="match status" value="1"/>
</dbReference>
<evidence type="ECO:0000313" key="14">
    <source>
        <dbReference type="Proteomes" id="UP000297225"/>
    </source>
</evidence>
<dbReference type="Proteomes" id="UP000297225">
    <property type="component" value="Unassembled WGS sequence"/>
</dbReference>
<dbReference type="Gene3D" id="2.70.20.10">
    <property type="entry name" value="Topoisomerase I, domain 3"/>
    <property type="match status" value="1"/>
</dbReference>
<dbReference type="InterPro" id="IPR003602">
    <property type="entry name" value="Topo_IA_DNA-bd_dom"/>
</dbReference>
<keyword evidence="4" id="KW-0479">Metal-binding</keyword>
<dbReference type="GO" id="GO:0043597">
    <property type="term" value="C:cytoplasmic replication fork"/>
    <property type="evidence" value="ECO:0007669"/>
    <property type="project" value="TreeGrafter"/>
</dbReference>
<name>A0A4Y8WN54_9PORP</name>
<comment type="caution">
    <text evidence="13">The sequence shown here is derived from an EMBL/GenBank/DDBJ whole genome shotgun (WGS) entry which is preliminary data.</text>
</comment>
<evidence type="ECO:0000256" key="10">
    <source>
        <dbReference type="ARBA" id="ARBA00032235"/>
    </source>
</evidence>
<evidence type="ECO:0000256" key="9">
    <source>
        <dbReference type="ARBA" id="ARBA00031985"/>
    </source>
</evidence>
<sequence>MILCICEKPSVARDIGAVIGANVQRQGYLEGNGFWVTWTYGHFCTLKEPGDYYPHWQQWSLVHLPMIPERFGIKVMEDSGVQQQFGVIKQLVSQATEVINCGDAGQEGELIQRWVLQMAECRVPVKRLWLSSMTNEAIVKAFQELKPESEYVNLYHAGLARAIGDWVLGINATRLYTLKYRKSGERRVLSVGRVQTPTLALLVDRFEEIRDFVPEPYWEIKTLYREVLFASTKGRYSTEAEANEVIAKIASEELTITKITKKNGKEGAPRLFDLTSLQIEANKKFGLTAEQTLAIVQTLYEQKLVTYPRVDTTYLPDDVYDNCLPTVQQLYPAYAQQCSPLLQGGKLRKLKKYFDSSKVTDHHAIIPTGMLPRFLDQSHGQIYNMIVLRFLAIFYPDMEYEQTTVLADVAGIEFKATGRVVTAEGWKALYQNQEEEREEEGEPSDKQVMPTFAKGEHGPHKPDLLTKETHPPKQYTEATLLNAMETAGKMVDSEELREAMKSKGIGRPSTRAAIIEILFKRGYIERKGKSVIPTDLGIDLIHTITNEQLKSVELTGEWEYKLRLIDQGEYQPGQFLSELKQMVYELVQEVIRAS</sequence>
<dbReference type="InterPro" id="IPR013497">
    <property type="entry name" value="Topo_IA_cen"/>
</dbReference>
<dbReference type="GO" id="GO:0006265">
    <property type="term" value="P:DNA topological change"/>
    <property type="evidence" value="ECO:0007669"/>
    <property type="project" value="InterPro"/>
</dbReference>
<dbReference type="Gene3D" id="1.10.460.10">
    <property type="entry name" value="Topoisomerase I, domain 2"/>
    <property type="match status" value="1"/>
</dbReference>
<evidence type="ECO:0000256" key="3">
    <source>
        <dbReference type="ARBA" id="ARBA00012891"/>
    </source>
</evidence>
<organism evidence="13 14">
    <name type="scientific">Porphyromonas levii</name>
    <dbReference type="NCBI Taxonomy" id="28114"/>
    <lineage>
        <taxon>Bacteria</taxon>
        <taxon>Pseudomonadati</taxon>
        <taxon>Bacteroidota</taxon>
        <taxon>Bacteroidia</taxon>
        <taxon>Bacteroidales</taxon>
        <taxon>Porphyromonadaceae</taxon>
        <taxon>Porphyromonas</taxon>
    </lineage>
</organism>
<comment type="catalytic activity">
    <reaction evidence="1">
        <text>ATP-independent breakage of single-stranded DNA, followed by passage and rejoining.</text>
        <dbReference type="EC" id="5.6.2.1"/>
    </reaction>
</comment>
<dbReference type="InterPro" id="IPR023405">
    <property type="entry name" value="Topo_IA_core_domain"/>
</dbReference>
<evidence type="ECO:0000256" key="4">
    <source>
        <dbReference type="ARBA" id="ARBA00022723"/>
    </source>
</evidence>
<dbReference type="InterPro" id="IPR005738">
    <property type="entry name" value="TopoIII"/>
</dbReference>
<dbReference type="GO" id="GO:0006281">
    <property type="term" value="P:DNA repair"/>
    <property type="evidence" value="ECO:0007669"/>
    <property type="project" value="TreeGrafter"/>
</dbReference>
<dbReference type="InterPro" id="IPR006171">
    <property type="entry name" value="TOPRIM_dom"/>
</dbReference>
<evidence type="ECO:0000256" key="5">
    <source>
        <dbReference type="ARBA" id="ARBA00023029"/>
    </source>
</evidence>
<dbReference type="Pfam" id="PF01751">
    <property type="entry name" value="Toprim"/>
    <property type="match status" value="1"/>
</dbReference>
<dbReference type="InterPro" id="IPR013826">
    <property type="entry name" value="Topo_IA_cen_sub3"/>
</dbReference>
<evidence type="ECO:0000256" key="7">
    <source>
        <dbReference type="ARBA" id="ARBA00023235"/>
    </source>
</evidence>
<evidence type="ECO:0000256" key="6">
    <source>
        <dbReference type="ARBA" id="ARBA00023125"/>
    </source>
</evidence>
<dbReference type="NCBIfam" id="NF005829">
    <property type="entry name" value="PRK07726.1"/>
    <property type="match status" value="1"/>
</dbReference>
<evidence type="ECO:0000256" key="2">
    <source>
        <dbReference type="ARBA" id="ARBA00009446"/>
    </source>
</evidence>
<dbReference type="InterPro" id="IPR013825">
    <property type="entry name" value="Topo_IA_cen_sub2"/>
</dbReference>
<dbReference type="GO" id="GO:0003677">
    <property type="term" value="F:DNA binding"/>
    <property type="evidence" value="ECO:0007669"/>
    <property type="project" value="UniProtKB-KW"/>
</dbReference>
<protein>
    <recommendedName>
        <fullName evidence="3">DNA topoisomerase</fullName>
        <ecNumber evidence="3">5.6.2.1</ecNumber>
    </recommendedName>
    <alternativeName>
        <fullName evidence="11">Omega-protein</fullName>
    </alternativeName>
    <alternativeName>
        <fullName evidence="10">Relaxing enzyme</fullName>
    </alternativeName>
    <alternativeName>
        <fullName evidence="8">Swivelase</fullName>
    </alternativeName>
    <alternativeName>
        <fullName evidence="9">Untwisting enzyme</fullName>
    </alternativeName>
</protein>
<dbReference type="RefSeq" id="WP_134849218.1">
    <property type="nucleotide sequence ID" value="NZ_CP197400.1"/>
</dbReference>
<dbReference type="EMBL" id="SPNC01000141">
    <property type="protein sequence ID" value="TFH94316.1"/>
    <property type="molecule type" value="Genomic_DNA"/>
</dbReference>
<dbReference type="CDD" id="cd00186">
    <property type="entry name" value="TOP1Ac"/>
    <property type="match status" value="1"/>
</dbReference>
<evidence type="ECO:0000256" key="8">
    <source>
        <dbReference type="ARBA" id="ARBA00030003"/>
    </source>
</evidence>
<dbReference type="PRINTS" id="PR00417">
    <property type="entry name" value="PRTPISMRASEI"/>
</dbReference>
<dbReference type="SMART" id="SM00436">
    <property type="entry name" value="TOP1Bc"/>
    <property type="match status" value="1"/>
</dbReference>
<dbReference type="CDD" id="cd03362">
    <property type="entry name" value="TOPRIM_TopoIA_TopoIII"/>
    <property type="match status" value="1"/>
</dbReference>
<proteinExistence type="inferred from homology"/>
<keyword evidence="6" id="KW-0238">DNA-binding</keyword>
<dbReference type="EC" id="5.6.2.1" evidence="3"/>
<dbReference type="GO" id="GO:0006310">
    <property type="term" value="P:DNA recombination"/>
    <property type="evidence" value="ECO:0007669"/>
    <property type="project" value="TreeGrafter"/>
</dbReference>
<dbReference type="SMART" id="SM00493">
    <property type="entry name" value="TOPRIM"/>
    <property type="match status" value="1"/>
</dbReference>
<comment type="similarity">
    <text evidence="2">Belongs to the type IA topoisomerase family.</text>
</comment>
<dbReference type="PROSITE" id="PS52039">
    <property type="entry name" value="TOPO_IA_2"/>
    <property type="match status" value="1"/>
</dbReference>
<evidence type="ECO:0000313" key="13">
    <source>
        <dbReference type="EMBL" id="TFH94316.1"/>
    </source>
</evidence>
<reference evidence="13 14" key="1">
    <citation type="submission" date="2019-03" db="EMBL/GenBank/DDBJ databases">
        <title>Porphyromonas levii Isolated from the Uterus of Dairy Cows.</title>
        <authorList>
            <person name="Francis A.M."/>
        </authorList>
    </citation>
    <scope>NUCLEOTIDE SEQUENCE [LARGE SCALE GENOMIC DNA]</scope>
    <source>
        <strain evidence="13 14">AF5678</strain>
    </source>
</reference>
<dbReference type="GO" id="GO:0003917">
    <property type="term" value="F:DNA topoisomerase type I (single strand cut, ATP-independent) activity"/>
    <property type="evidence" value="ECO:0007669"/>
    <property type="project" value="UniProtKB-EC"/>
</dbReference>
<gene>
    <name evidence="13" type="primary">topB</name>
    <name evidence="13" type="ORF">E4P47_08035</name>
</gene>
<evidence type="ECO:0000256" key="11">
    <source>
        <dbReference type="ARBA" id="ARBA00032877"/>
    </source>
</evidence>
<dbReference type="NCBIfam" id="TIGR01056">
    <property type="entry name" value="topB"/>
    <property type="match status" value="1"/>
</dbReference>
<dbReference type="InterPro" id="IPR003601">
    <property type="entry name" value="Topo_IA_2"/>
</dbReference>
<keyword evidence="5" id="KW-0799">Topoisomerase</keyword>
<dbReference type="OrthoDB" id="9803554at2"/>
<dbReference type="STRING" id="1122973.GCA_000379925_00397"/>
<dbReference type="AlphaFoldDB" id="A0A4Y8WN54"/>
<keyword evidence="14" id="KW-1185">Reference proteome</keyword>
<dbReference type="Gene3D" id="1.10.290.10">
    <property type="entry name" value="Topoisomerase I, domain 4"/>
    <property type="match status" value="1"/>
</dbReference>
<dbReference type="SMART" id="SM00437">
    <property type="entry name" value="TOP1Ac"/>
    <property type="match status" value="1"/>
</dbReference>
<dbReference type="SUPFAM" id="SSF56712">
    <property type="entry name" value="Prokaryotic type I DNA topoisomerase"/>
    <property type="match status" value="1"/>
</dbReference>
<dbReference type="Pfam" id="PF01131">
    <property type="entry name" value="Topoisom_bac"/>
    <property type="match status" value="1"/>
</dbReference>
<dbReference type="PANTHER" id="PTHR11390:SF21">
    <property type="entry name" value="DNA TOPOISOMERASE 3-ALPHA"/>
    <property type="match status" value="1"/>
</dbReference>
<dbReference type="GeneID" id="66796973"/>